<reference evidence="2" key="2">
    <citation type="submission" date="2013-11" db="EMBL/GenBank/DDBJ databases">
        <title>The Genome Sequence of Phytophthora parasitica IAC_01/95.</title>
        <authorList>
            <consortium name="The Broad Institute Genomics Platform"/>
            <person name="Russ C."/>
            <person name="Tyler B."/>
            <person name="Panabieres F."/>
            <person name="Shan W."/>
            <person name="Tripathy S."/>
            <person name="Grunwald N."/>
            <person name="Machado M."/>
            <person name="Johnson C.S."/>
            <person name="Arredondo F."/>
            <person name="Hong C."/>
            <person name="Coffey M."/>
            <person name="Young S.K."/>
            <person name="Zeng Q."/>
            <person name="Gargeya S."/>
            <person name="Fitzgerald M."/>
            <person name="Abouelleil A."/>
            <person name="Alvarado L."/>
            <person name="Chapman S.B."/>
            <person name="Gainer-Dewar J."/>
            <person name="Goldberg J."/>
            <person name="Griggs A."/>
            <person name="Gujja S."/>
            <person name="Hansen M."/>
            <person name="Howarth C."/>
            <person name="Imamovic A."/>
            <person name="Ireland A."/>
            <person name="Larimer J."/>
            <person name="McCowan C."/>
            <person name="Murphy C."/>
            <person name="Pearson M."/>
            <person name="Poon T.W."/>
            <person name="Priest M."/>
            <person name="Roberts A."/>
            <person name="Saif S."/>
            <person name="Shea T."/>
            <person name="Sykes S."/>
            <person name="Wortman J."/>
            <person name="Nusbaum C."/>
            <person name="Birren B."/>
        </authorList>
    </citation>
    <scope>NUCLEOTIDE SEQUENCE [LARGE SCALE GENOMIC DNA]</scope>
    <source>
        <strain evidence="2">IAC_01/95</strain>
    </source>
</reference>
<dbReference type="EMBL" id="KI677186">
    <property type="protein sequence ID" value="ETM03512.1"/>
    <property type="molecule type" value="Genomic_DNA"/>
</dbReference>
<proteinExistence type="predicted"/>
<protein>
    <submittedName>
        <fullName evidence="2">Uncharacterized protein</fullName>
    </submittedName>
</protein>
<sequence>MWKDVSLRRFRPSVVDPGEFIEMTQDPSTGCEQVCVGWGKEDV</sequence>
<dbReference type="EMBL" id="KI690415">
    <property type="protein sequence ID" value="ETM56782.1"/>
    <property type="molecule type" value="Genomic_DNA"/>
</dbReference>
<dbReference type="Proteomes" id="UP000054532">
    <property type="component" value="Unassembled WGS sequence"/>
</dbReference>
<dbReference type="AlphaFoldDB" id="W2P743"/>
<gene>
    <name evidence="2" type="ORF">L914_00297</name>
    <name evidence="1" type="ORF">L917_00278</name>
</gene>
<organism evidence="2">
    <name type="scientific">Phytophthora nicotianae</name>
    <name type="common">Potato buckeye rot agent</name>
    <name type="synonym">Phytophthora parasitica</name>
    <dbReference type="NCBI Taxonomy" id="4792"/>
    <lineage>
        <taxon>Eukaryota</taxon>
        <taxon>Sar</taxon>
        <taxon>Stramenopiles</taxon>
        <taxon>Oomycota</taxon>
        <taxon>Peronosporomycetes</taxon>
        <taxon>Peronosporales</taxon>
        <taxon>Peronosporaceae</taxon>
        <taxon>Phytophthora</taxon>
    </lineage>
</organism>
<name>W2P743_PHYNI</name>
<dbReference type="Proteomes" id="UP000054423">
    <property type="component" value="Unassembled WGS sequence"/>
</dbReference>
<evidence type="ECO:0000313" key="1">
    <source>
        <dbReference type="EMBL" id="ETM03512.1"/>
    </source>
</evidence>
<accession>W2P743</accession>
<reference evidence="1" key="1">
    <citation type="submission" date="2013-11" db="EMBL/GenBank/DDBJ databases">
        <title>The Genome Sequence of Phytophthora parasitica CHvinca01.</title>
        <authorList>
            <consortium name="The Broad Institute Genomics Platform"/>
            <person name="Russ C."/>
            <person name="Tyler B."/>
            <person name="Panabieres F."/>
            <person name="Shan W."/>
            <person name="Tripathy S."/>
            <person name="Grunwald N."/>
            <person name="Machado M."/>
            <person name="Johnson C.S."/>
            <person name="Arredondo F."/>
            <person name="Hong C."/>
            <person name="Coffey M."/>
            <person name="Young S.K."/>
            <person name="Zeng Q."/>
            <person name="Gargeya S."/>
            <person name="Fitzgerald M."/>
            <person name="Abouelleil A."/>
            <person name="Alvarado L."/>
            <person name="Chapman S.B."/>
            <person name="Gainer-Dewar J."/>
            <person name="Goldberg J."/>
            <person name="Griggs A."/>
            <person name="Gujja S."/>
            <person name="Hansen M."/>
            <person name="Howarth C."/>
            <person name="Imamovic A."/>
            <person name="Ireland A."/>
            <person name="Larimer J."/>
            <person name="McCowan C."/>
            <person name="Murphy C."/>
            <person name="Pearson M."/>
            <person name="Poon T.W."/>
            <person name="Priest M."/>
            <person name="Roberts A."/>
            <person name="Saif S."/>
            <person name="Shea T."/>
            <person name="Sykes S."/>
            <person name="Wortman J."/>
            <person name="Nusbaum C."/>
            <person name="Birren B."/>
        </authorList>
    </citation>
    <scope>NUCLEOTIDE SEQUENCE [LARGE SCALE GENOMIC DNA]</scope>
    <source>
        <strain evidence="1">CHvinca01</strain>
    </source>
</reference>
<evidence type="ECO:0000313" key="2">
    <source>
        <dbReference type="EMBL" id="ETM56782.1"/>
    </source>
</evidence>